<evidence type="ECO:0000313" key="2">
    <source>
        <dbReference type="EMBL" id="AUM73115.1"/>
    </source>
</evidence>
<dbReference type="SUPFAM" id="SSF53167">
    <property type="entry name" value="Purine and uridine phosphorylases"/>
    <property type="match status" value="1"/>
</dbReference>
<protein>
    <submittedName>
        <fullName evidence="2">5'-methylthioadenosine/S-adenosylhomocysteine nucleosidase</fullName>
    </submittedName>
</protein>
<dbReference type="RefSeq" id="WP_101498499.1">
    <property type="nucleotide sequence ID" value="NZ_CP025583.1"/>
</dbReference>
<proteinExistence type="predicted"/>
<reference evidence="3" key="1">
    <citation type="submission" date="2017-12" db="EMBL/GenBank/DDBJ databases">
        <title>Genomic analysis of Paracoccus sp. CBA4604.</title>
        <authorList>
            <person name="Roh S.W."/>
            <person name="Kim J.Y."/>
            <person name="Kim J.S."/>
        </authorList>
    </citation>
    <scope>NUCLEOTIDE SEQUENCE [LARGE SCALE GENOMIC DNA]</scope>
    <source>
        <strain evidence="3">CBA4604</strain>
    </source>
</reference>
<dbReference type="InterPro" id="IPR010050">
    <property type="entry name" value="MTA_SAH_nuc_hyp"/>
</dbReference>
<keyword evidence="3" id="KW-1185">Reference proteome</keyword>
<name>A0A2K9MF22_9RHOB</name>
<dbReference type="InterPro" id="IPR035994">
    <property type="entry name" value="Nucleoside_phosphorylase_sf"/>
</dbReference>
<dbReference type="InterPro" id="IPR000845">
    <property type="entry name" value="Nucleoside_phosphorylase_d"/>
</dbReference>
<dbReference type="NCBIfam" id="TIGR01705">
    <property type="entry name" value="MTA_SAH-nuc-hyp"/>
    <property type="match status" value="1"/>
</dbReference>
<accession>A0A2K9MF22</accession>
<dbReference type="EMBL" id="CP025583">
    <property type="protein sequence ID" value="AUM73115.1"/>
    <property type="molecule type" value="Genomic_DNA"/>
</dbReference>
<dbReference type="GO" id="GO:0009116">
    <property type="term" value="P:nucleoside metabolic process"/>
    <property type="evidence" value="ECO:0007669"/>
    <property type="project" value="InterPro"/>
</dbReference>
<evidence type="ECO:0000259" key="1">
    <source>
        <dbReference type="Pfam" id="PF01048"/>
    </source>
</evidence>
<dbReference type="Gene3D" id="3.40.50.1580">
    <property type="entry name" value="Nucleoside phosphorylase domain"/>
    <property type="match status" value="1"/>
</dbReference>
<sequence>MTDLSDPLQATPTDMAGVPVLFVMAAEAEYGPELRRRFAPLMTGVGPVEAALSMGMALNMLQAQARLPRLVVSLGSAGSARLEQGAVYQATAVAWRDMDASALGFERGVTPFLDLPAQIALPLVIPGIPQATLSTGANIVSGRGYEAIAQDMVDMESFAVLRACQWFGLPLIALRGISDGAADLAHLGDWTRLLGAIDARLAAAVDALRDALSSGKIRL</sequence>
<organism evidence="2 3">
    <name type="scientific">Paracoccus jeotgali</name>
    <dbReference type="NCBI Taxonomy" id="2065379"/>
    <lineage>
        <taxon>Bacteria</taxon>
        <taxon>Pseudomonadati</taxon>
        <taxon>Pseudomonadota</taxon>
        <taxon>Alphaproteobacteria</taxon>
        <taxon>Rhodobacterales</taxon>
        <taxon>Paracoccaceae</taxon>
        <taxon>Paracoccus</taxon>
    </lineage>
</organism>
<dbReference type="OrthoDB" id="997641at2"/>
<dbReference type="Proteomes" id="UP000234882">
    <property type="component" value="Chromosome"/>
</dbReference>
<dbReference type="AlphaFoldDB" id="A0A2K9MF22"/>
<dbReference type="GO" id="GO:0003824">
    <property type="term" value="F:catalytic activity"/>
    <property type="evidence" value="ECO:0007669"/>
    <property type="project" value="InterPro"/>
</dbReference>
<gene>
    <name evidence="2" type="ORF">CYR75_01355</name>
</gene>
<evidence type="ECO:0000313" key="3">
    <source>
        <dbReference type="Proteomes" id="UP000234882"/>
    </source>
</evidence>
<dbReference type="Pfam" id="PF01048">
    <property type="entry name" value="PNP_UDP_1"/>
    <property type="match status" value="1"/>
</dbReference>
<dbReference type="KEGG" id="paru:CYR75_01355"/>
<feature type="domain" description="Nucleoside phosphorylase" evidence="1">
    <location>
        <begin position="145"/>
        <end position="185"/>
    </location>
</feature>